<dbReference type="SMART" id="SM00320">
    <property type="entry name" value="WD40"/>
    <property type="match status" value="5"/>
</dbReference>
<dbReference type="PROSITE" id="PS50294">
    <property type="entry name" value="WD_REPEATS_REGION"/>
    <property type="match status" value="1"/>
</dbReference>
<organism evidence="6 7">
    <name type="scientific">Fusarium torreyae</name>
    <dbReference type="NCBI Taxonomy" id="1237075"/>
    <lineage>
        <taxon>Eukaryota</taxon>
        <taxon>Fungi</taxon>
        <taxon>Dikarya</taxon>
        <taxon>Ascomycota</taxon>
        <taxon>Pezizomycotina</taxon>
        <taxon>Sordariomycetes</taxon>
        <taxon>Hypocreomycetidae</taxon>
        <taxon>Hypocreales</taxon>
        <taxon>Nectriaceae</taxon>
        <taxon>Fusarium</taxon>
    </lineage>
</organism>
<dbReference type="Pfam" id="PF00400">
    <property type="entry name" value="WD40"/>
    <property type="match status" value="2"/>
</dbReference>
<dbReference type="PANTHER" id="PTHR22839">
    <property type="entry name" value="THO COMPLEX SUBUNIT 3 THO3"/>
    <property type="match status" value="1"/>
</dbReference>
<evidence type="ECO:0000259" key="5">
    <source>
        <dbReference type="Pfam" id="PF12894"/>
    </source>
</evidence>
<dbReference type="PROSITE" id="PS50082">
    <property type="entry name" value="WD_REPEATS_2"/>
    <property type="match status" value="1"/>
</dbReference>
<evidence type="ECO:0000256" key="1">
    <source>
        <dbReference type="ARBA" id="ARBA00022574"/>
    </source>
</evidence>
<dbReference type="Pfam" id="PF12894">
    <property type="entry name" value="ANAPC4_WD40"/>
    <property type="match status" value="1"/>
</dbReference>
<keyword evidence="7" id="KW-1185">Reference proteome</keyword>
<accession>A0A9W8VDI9</accession>
<proteinExistence type="inferred from homology"/>
<evidence type="ECO:0000256" key="3">
    <source>
        <dbReference type="ARBA" id="ARBA00046343"/>
    </source>
</evidence>
<dbReference type="Proteomes" id="UP001152049">
    <property type="component" value="Unassembled WGS sequence"/>
</dbReference>
<dbReference type="EMBL" id="JAOQAZ010000016">
    <property type="protein sequence ID" value="KAJ4258141.1"/>
    <property type="molecule type" value="Genomic_DNA"/>
</dbReference>
<dbReference type="InterPro" id="IPR015943">
    <property type="entry name" value="WD40/YVTN_repeat-like_dom_sf"/>
</dbReference>
<keyword evidence="2" id="KW-0677">Repeat</keyword>
<evidence type="ECO:0000256" key="2">
    <source>
        <dbReference type="ARBA" id="ARBA00022737"/>
    </source>
</evidence>
<gene>
    <name evidence="6" type="ORF">NW762_008282</name>
</gene>
<dbReference type="InterPro" id="IPR040132">
    <property type="entry name" value="Tex1/THOC3"/>
</dbReference>
<dbReference type="InterPro" id="IPR024977">
    <property type="entry name" value="Apc4-like_WD40_dom"/>
</dbReference>
<dbReference type="Gene3D" id="2.130.10.10">
    <property type="entry name" value="YVTN repeat-like/Quinoprotein amine dehydrogenase"/>
    <property type="match status" value="2"/>
</dbReference>
<dbReference type="SUPFAM" id="SSF82171">
    <property type="entry name" value="DPP6 N-terminal domain-like"/>
    <property type="match status" value="1"/>
</dbReference>
<evidence type="ECO:0000256" key="4">
    <source>
        <dbReference type="PROSITE-ProRule" id="PRU00221"/>
    </source>
</evidence>
<dbReference type="GO" id="GO:0000445">
    <property type="term" value="C:THO complex part of transcription export complex"/>
    <property type="evidence" value="ECO:0007669"/>
    <property type="project" value="TreeGrafter"/>
</dbReference>
<keyword evidence="1 4" id="KW-0853">WD repeat</keyword>
<reference evidence="6" key="1">
    <citation type="submission" date="2022-09" db="EMBL/GenBank/DDBJ databases">
        <title>Fusarium specimens isolated from Avocado Roots.</title>
        <authorList>
            <person name="Stajich J."/>
            <person name="Roper C."/>
            <person name="Heimlech-Rivalta G."/>
        </authorList>
    </citation>
    <scope>NUCLEOTIDE SEQUENCE</scope>
    <source>
        <strain evidence="6">CF00136</strain>
    </source>
</reference>
<protein>
    <recommendedName>
        <fullName evidence="5">Anaphase-promoting complex subunit 4-like WD40 domain-containing protein</fullName>
    </recommendedName>
</protein>
<evidence type="ECO:0000313" key="7">
    <source>
        <dbReference type="Proteomes" id="UP001152049"/>
    </source>
</evidence>
<evidence type="ECO:0000313" key="6">
    <source>
        <dbReference type="EMBL" id="KAJ4258141.1"/>
    </source>
</evidence>
<feature type="repeat" description="WD" evidence="4">
    <location>
        <begin position="249"/>
        <end position="290"/>
    </location>
</feature>
<comment type="similarity">
    <text evidence="3">Belongs to the THOC3 family.</text>
</comment>
<feature type="domain" description="Anaphase-promoting complex subunit 4-like WD40" evidence="5">
    <location>
        <begin position="331"/>
        <end position="378"/>
    </location>
</feature>
<dbReference type="InterPro" id="IPR001680">
    <property type="entry name" value="WD40_rpt"/>
</dbReference>
<dbReference type="OrthoDB" id="1367865at2759"/>
<comment type="caution">
    <text evidence="6">The sequence shown here is derived from an EMBL/GenBank/DDBJ whole genome shotgun (WGS) entry which is preliminary data.</text>
</comment>
<dbReference type="PANTHER" id="PTHR22839:SF0">
    <property type="entry name" value="THO COMPLEX SUBUNIT 3"/>
    <property type="match status" value="1"/>
</dbReference>
<sequence>MLCYSSGEFLRDWRYAVAQDLITSHQEPYPYAHDGKLQWGNEINKITFKKQPHLGHVSSDGRYLALAVKCDIHIIHTESWDTVALLKGHTSKINGLAFKPDDANVLVSSGEQQYDRHDETEPPIIIVWNIEKERAAVGINDESLKAVTSSAISTAVDKLAEYGINLDSDELHGLEAAFDPAMNHAVAKHMTIGKTIIVGRLGSSFQSQIFSPSGKWMTCLPGEIPPSNGNAPWDIKIVSANDFQERLLLKGHTDAIMWTGWSPDETLFASVAWDCSIRIWDAETGREKHCFETKGQNWTGAFSADSSYFAATDGTGNVWVYSLLSDGLIHWVYEAKPNDGWRRTIHWHPNGKWLAVGGEQSGELLLLDVEEKKLLQKRLLSVDNCTREKEVRSIMKSFVGTQDVKFVDGGNKLAVWTFGDWSIEVYDINQQVKWRFARGGTEDGPEASKWRDEEGKVTSGGSHDMLVWEDVSKGQLVLTSLDYDGVRIWGVPLTL</sequence>
<dbReference type="GO" id="GO:0006406">
    <property type="term" value="P:mRNA export from nucleus"/>
    <property type="evidence" value="ECO:0007669"/>
    <property type="project" value="InterPro"/>
</dbReference>
<name>A0A9W8VDI9_9HYPO</name>
<dbReference type="AlphaFoldDB" id="A0A9W8VDI9"/>